<organism evidence="1 2">
    <name type="scientific">Kistimonas scapharcae</name>
    <dbReference type="NCBI Taxonomy" id="1036133"/>
    <lineage>
        <taxon>Bacteria</taxon>
        <taxon>Pseudomonadati</taxon>
        <taxon>Pseudomonadota</taxon>
        <taxon>Gammaproteobacteria</taxon>
        <taxon>Oceanospirillales</taxon>
        <taxon>Endozoicomonadaceae</taxon>
        <taxon>Kistimonas</taxon>
    </lineage>
</organism>
<name>A0ABP8V4Y3_9GAMM</name>
<reference evidence="2" key="1">
    <citation type="journal article" date="2019" name="Int. J. Syst. Evol. Microbiol.">
        <title>The Global Catalogue of Microorganisms (GCM) 10K type strain sequencing project: providing services to taxonomists for standard genome sequencing and annotation.</title>
        <authorList>
            <consortium name="The Broad Institute Genomics Platform"/>
            <consortium name="The Broad Institute Genome Sequencing Center for Infectious Disease"/>
            <person name="Wu L."/>
            <person name="Ma J."/>
        </authorList>
    </citation>
    <scope>NUCLEOTIDE SEQUENCE [LARGE SCALE GENOMIC DNA]</scope>
    <source>
        <strain evidence="2">JCM 17805</strain>
    </source>
</reference>
<proteinExistence type="predicted"/>
<evidence type="ECO:0000313" key="1">
    <source>
        <dbReference type="EMBL" id="GAA4650320.1"/>
    </source>
</evidence>
<accession>A0ABP8V4Y3</accession>
<dbReference type="EMBL" id="BAABFL010000386">
    <property type="protein sequence ID" value="GAA4650320.1"/>
    <property type="molecule type" value="Genomic_DNA"/>
</dbReference>
<comment type="caution">
    <text evidence="1">The sequence shown here is derived from an EMBL/GenBank/DDBJ whole genome shotgun (WGS) entry which is preliminary data.</text>
</comment>
<dbReference type="Proteomes" id="UP001500604">
    <property type="component" value="Unassembled WGS sequence"/>
</dbReference>
<protein>
    <submittedName>
        <fullName evidence="1">Uncharacterized protein</fullName>
    </submittedName>
</protein>
<sequence length="295" mass="33288">MDVGDLTGRSVRNMSVVGVESDKAPSRFREADNALDDGAGLLRATGGHDLRNAFEDICFDGVKDIGKEKGDIQEDALFKHINRIKNGGQDDFSLSVYLSELGFSGSENITVWVKTIGDAKRSLLTQCAPSEKDKALVEYYKVVFNILRRTLLDFEARYNLDENWHLYSKVQGITYLTFSDVTYAETCDNQFNVDEDRVQELMRAVKRIKEKYGCLPDAVLDGIPKDENGVRNCCGENYAPTMQEFYNDMEGQIKATIYQQFNVRGLSDRVSRLKQALGSHSLPYNVVEQIRIAFS</sequence>
<gene>
    <name evidence="1" type="ORF">GCM10023116_26030</name>
</gene>
<evidence type="ECO:0000313" key="2">
    <source>
        <dbReference type="Proteomes" id="UP001500604"/>
    </source>
</evidence>
<keyword evidence="2" id="KW-1185">Reference proteome</keyword>